<accession>A0AAV4R2Q9</accession>
<protein>
    <submittedName>
        <fullName evidence="1">Uncharacterized protein</fullName>
    </submittedName>
</protein>
<reference evidence="1 2" key="1">
    <citation type="submission" date="2021-06" db="EMBL/GenBank/DDBJ databases">
        <title>Caerostris extrusa draft genome.</title>
        <authorList>
            <person name="Kono N."/>
            <person name="Arakawa K."/>
        </authorList>
    </citation>
    <scope>NUCLEOTIDE SEQUENCE [LARGE SCALE GENOMIC DNA]</scope>
</reference>
<dbReference type="Proteomes" id="UP001054945">
    <property type="component" value="Unassembled WGS sequence"/>
</dbReference>
<evidence type="ECO:0000313" key="1">
    <source>
        <dbReference type="EMBL" id="GIY16213.1"/>
    </source>
</evidence>
<proteinExistence type="predicted"/>
<sequence>MELYDHENSQPATPRSHRVVLKITKSFETRTFFFDQPLCPEVDNHIQRLNVHSDIDLKFPRRDKNQNKLRCLGCFHRGLRSIYLSGLSSAESKFCLSFVSTRINQEVKSEDQDGHNNGHYIYAKDLDANM</sequence>
<keyword evidence="2" id="KW-1185">Reference proteome</keyword>
<dbReference type="EMBL" id="BPLR01007347">
    <property type="protein sequence ID" value="GIY16213.1"/>
    <property type="molecule type" value="Genomic_DNA"/>
</dbReference>
<gene>
    <name evidence="1" type="ORF">CEXT_139721</name>
</gene>
<comment type="caution">
    <text evidence="1">The sequence shown here is derived from an EMBL/GenBank/DDBJ whole genome shotgun (WGS) entry which is preliminary data.</text>
</comment>
<dbReference type="AlphaFoldDB" id="A0AAV4R2Q9"/>
<name>A0AAV4R2Q9_CAEEX</name>
<organism evidence="1 2">
    <name type="scientific">Caerostris extrusa</name>
    <name type="common">Bark spider</name>
    <name type="synonym">Caerostris bankana</name>
    <dbReference type="NCBI Taxonomy" id="172846"/>
    <lineage>
        <taxon>Eukaryota</taxon>
        <taxon>Metazoa</taxon>
        <taxon>Ecdysozoa</taxon>
        <taxon>Arthropoda</taxon>
        <taxon>Chelicerata</taxon>
        <taxon>Arachnida</taxon>
        <taxon>Araneae</taxon>
        <taxon>Araneomorphae</taxon>
        <taxon>Entelegynae</taxon>
        <taxon>Araneoidea</taxon>
        <taxon>Araneidae</taxon>
        <taxon>Caerostris</taxon>
    </lineage>
</organism>
<evidence type="ECO:0000313" key="2">
    <source>
        <dbReference type="Proteomes" id="UP001054945"/>
    </source>
</evidence>